<proteinExistence type="predicted"/>
<reference evidence="1" key="1">
    <citation type="submission" date="2015-04" db="UniProtKB">
        <authorList>
            <consortium name="EnsemblPlants"/>
        </authorList>
    </citation>
    <scope>IDENTIFICATION</scope>
    <source>
        <strain evidence="1">SL10</strain>
    </source>
</reference>
<dbReference type="EnsemblPlants" id="ONIVA05G06240.1">
    <property type="protein sequence ID" value="ONIVA05G06240.1"/>
    <property type="gene ID" value="ONIVA05G06240"/>
</dbReference>
<keyword evidence="2" id="KW-1185">Reference proteome</keyword>
<dbReference type="Gramene" id="ONIVA05G06240.1">
    <property type="protein sequence ID" value="ONIVA05G06240.1"/>
    <property type="gene ID" value="ONIVA05G06240"/>
</dbReference>
<evidence type="ECO:0000313" key="2">
    <source>
        <dbReference type="Proteomes" id="UP000006591"/>
    </source>
</evidence>
<reference evidence="1" key="2">
    <citation type="submission" date="2018-04" db="EMBL/GenBank/DDBJ databases">
        <title>OnivRS2 (Oryza nivara Reference Sequence Version 2).</title>
        <authorList>
            <person name="Zhang J."/>
            <person name="Kudrna D."/>
            <person name="Lee S."/>
            <person name="Talag J."/>
            <person name="Rajasekar S."/>
            <person name="Welchert J."/>
            <person name="Hsing Y.-I."/>
            <person name="Wing R.A."/>
        </authorList>
    </citation>
    <scope>NUCLEOTIDE SEQUENCE [LARGE SCALE GENOMIC DNA]</scope>
    <source>
        <strain evidence="1">SL10</strain>
    </source>
</reference>
<accession>A0A0E0HAJ4</accession>
<dbReference type="AlphaFoldDB" id="A0A0E0HAJ4"/>
<dbReference type="HOGENOM" id="CLU_2709126_0_0_1"/>
<sequence>MAAAECEDESPESAMVASGDVGSVRVEHAQERLILVLQQPAGILSPLSSGTALLEATESIDGDESHA</sequence>
<protein>
    <submittedName>
        <fullName evidence="1">Uncharacterized protein</fullName>
    </submittedName>
</protein>
<name>A0A0E0HAJ4_ORYNI</name>
<organism evidence="1">
    <name type="scientific">Oryza nivara</name>
    <name type="common">Indian wild rice</name>
    <name type="synonym">Oryza sativa f. spontanea</name>
    <dbReference type="NCBI Taxonomy" id="4536"/>
    <lineage>
        <taxon>Eukaryota</taxon>
        <taxon>Viridiplantae</taxon>
        <taxon>Streptophyta</taxon>
        <taxon>Embryophyta</taxon>
        <taxon>Tracheophyta</taxon>
        <taxon>Spermatophyta</taxon>
        <taxon>Magnoliopsida</taxon>
        <taxon>Liliopsida</taxon>
        <taxon>Poales</taxon>
        <taxon>Poaceae</taxon>
        <taxon>BOP clade</taxon>
        <taxon>Oryzoideae</taxon>
        <taxon>Oryzeae</taxon>
        <taxon>Oryzinae</taxon>
        <taxon>Oryza</taxon>
    </lineage>
</organism>
<evidence type="ECO:0000313" key="1">
    <source>
        <dbReference type="EnsemblPlants" id="ONIVA05G06240.1"/>
    </source>
</evidence>
<dbReference type="Proteomes" id="UP000006591">
    <property type="component" value="Chromosome 5"/>
</dbReference>